<keyword evidence="8" id="KW-0418">Kinase</keyword>
<dbReference type="GO" id="GO:0019866">
    <property type="term" value="C:organelle inner membrane"/>
    <property type="evidence" value="ECO:0007669"/>
    <property type="project" value="InterPro"/>
</dbReference>
<keyword evidence="2" id="KW-0813">Transport</keyword>
<feature type="domain" description="PTS EIIB type-1" evidence="14">
    <location>
        <begin position="424"/>
        <end position="500"/>
    </location>
</feature>
<keyword evidence="17" id="KW-1185">Reference proteome</keyword>
<dbReference type="GO" id="GO:0015572">
    <property type="term" value="F:N-acetylglucosamine transmembrane transporter activity"/>
    <property type="evidence" value="ECO:0007669"/>
    <property type="project" value="InterPro"/>
</dbReference>
<dbReference type="PROSITE" id="PS01035">
    <property type="entry name" value="PTS_EIIB_TYPE_1_CYS"/>
    <property type="match status" value="1"/>
</dbReference>
<feature type="transmembrane region" description="Helical" evidence="13">
    <location>
        <begin position="90"/>
        <end position="111"/>
    </location>
</feature>
<name>A0A285UGM6_9STAP</name>
<evidence type="ECO:0000256" key="13">
    <source>
        <dbReference type="SAM" id="Phobius"/>
    </source>
</evidence>
<keyword evidence="6" id="KW-0598">Phosphotransferase system</keyword>
<evidence type="ECO:0000256" key="2">
    <source>
        <dbReference type="ARBA" id="ARBA00022448"/>
    </source>
</evidence>
<dbReference type="Pfam" id="PF00367">
    <property type="entry name" value="PTS_EIIB"/>
    <property type="match status" value="1"/>
</dbReference>
<evidence type="ECO:0000256" key="7">
    <source>
        <dbReference type="ARBA" id="ARBA00022692"/>
    </source>
</evidence>
<keyword evidence="3" id="KW-1003">Cell membrane</keyword>
<feature type="domain" description="PTS EIIC type-1" evidence="15">
    <location>
        <begin position="9"/>
        <end position="396"/>
    </location>
</feature>
<feature type="region of interest" description="Disordered" evidence="12">
    <location>
        <begin position="400"/>
        <end position="419"/>
    </location>
</feature>
<dbReference type="PROSITE" id="PS51098">
    <property type="entry name" value="PTS_EIIB_TYPE_1"/>
    <property type="match status" value="1"/>
</dbReference>
<evidence type="ECO:0000256" key="12">
    <source>
        <dbReference type="SAM" id="MobiDB-lite"/>
    </source>
</evidence>
<evidence type="ECO:0000256" key="9">
    <source>
        <dbReference type="ARBA" id="ARBA00022989"/>
    </source>
</evidence>
<dbReference type="PANTHER" id="PTHR30009:SF4">
    <property type="entry name" value="PTS SYSTEM N-ACETYLGLUCOSAMINE-SPECIFIC EIICBA COMPONENT"/>
    <property type="match status" value="1"/>
</dbReference>
<dbReference type="GO" id="GO:0090563">
    <property type="term" value="F:protein-phosphocysteine-sugar phosphotransferase activity"/>
    <property type="evidence" value="ECO:0007669"/>
    <property type="project" value="TreeGrafter"/>
</dbReference>
<evidence type="ECO:0000256" key="3">
    <source>
        <dbReference type="ARBA" id="ARBA00022475"/>
    </source>
</evidence>
<dbReference type="InterPro" id="IPR018113">
    <property type="entry name" value="PTrfase_EIIB_Cys"/>
</dbReference>
<dbReference type="InterPro" id="IPR010974">
    <property type="entry name" value="PTS_IIBC_nag"/>
</dbReference>
<evidence type="ECO:0000256" key="1">
    <source>
        <dbReference type="ARBA" id="ARBA00004651"/>
    </source>
</evidence>
<keyword evidence="7 13" id="KW-0812">Transmembrane</keyword>
<feature type="transmembrane region" description="Helical" evidence="13">
    <location>
        <begin position="255"/>
        <end position="273"/>
    </location>
</feature>
<dbReference type="GO" id="GO:0009401">
    <property type="term" value="P:phosphoenolpyruvate-dependent sugar phosphotransferase system"/>
    <property type="evidence" value="ECO:0007669"/>
    <property type="project" value="UniProtKB-KW"/>
</dbReference>
<feature type="transmembrane region" description="Helical" evidence="13">
    <location>
        <begin position="285"/>
        <end position="302"/>
    </location>
</feature>
<dbReference type="EMBL" id="OBQF01000002">
    <property type="protein sequence ID" value="SOC40962.1"/>
    <property type="molecule type" value="Genomic_DNA"/>
</dbReference>
<dbReference type="RefSeq" id="WP_245844559.1">
    <property type="nucleotide sequence ID" value="NZ_OBQF01000002.1"/>
</dbReference>
<dbReference type="Gene3D" id="3.30.1360.60">
    <property type="entry name" value="Glucose permease domain IIB"/>
    <property type="match status" value="1"/>
</dbReference>
<proteinExistence type="predicted"/>
<dbReference type="GO" id="GO:0016301">
    <property type="term" value="F:kinase activity"/>
    <property type="evidence" value="ECO:0007669"/>
    <property type="project" value="UniProtKB-KW"/>
</dbReference>
<keyword evidence="10 13" id="KW-0472">Membrane</keyword>
<dbReference type="NCBIfam" id="TIGR00826">
    <property type="entry name" value="EIIB_glc"/>
    <property type="match status" value="1"/>
</dbReference>
<feature type="active site" description="Phosphocysteine intermediate; for EIIB activity" evidence="11">
    <location>
        <position position="446"/>
    </location>
</feature>
<dbReference type="SUPFAM" id="SSF55604">
    <property type="entry name" value="Glucose permease domain IIB"/>
    <property type="match status" value="1"/>
</dbReference>
<sequence length="500" mass="53743">MKGKSTKGTGAFRYIQNMGRSFMLPVAVLPAAAILLGIGYAIDPDGWGENNLAAAILINAGNAILNYLALIFAVGLAFGMSKDKSGAAALSGLVSFLVVITLLSADAVAMYTGTSPDEVNAAFGVIENNVLIGIVTGLIAAALYNKFSDVKLPEYLAFFSGRRAVPIIASFVMIFVSLVLFFLWPLLYGALVTFGEWILNMGALGAGIYGFANRLLIPTGLHHALNSIFWWDTVGINDIPNFLSGSGEQGITGRYQAGFFPIMMFGLPGAALAMYHTAKSKYKKAAGSLLLTASLTAFLTGVTEPLEFSFMFLAPLLYVVHALLTGISMFIAATFEWTAGFGFSAGLVDMVLSLNNPVANQPWMLLVQGVFFFILYYVIFRALIPALDLKTPGRDDAVLSTEEATEDDGDEDTVRPSHADDKYTRKADQILIGLGGRENIDTVDYCTTRLRINIHDESKVDEGQIKAAGVHGIAKPGKNNIQVVVGTEVEHVAEEMKKML</sequence>
<keyword evidence="4" id="KW-0762">Sugar transport</keyword>
<dbReference type="GO" id="GO:0008982">
    <property type="term" value="F:protein-N(PI)-phosphohistidine-sugar phosphotransferase activity"/>
    <property type="evidence" value="ECO:0007669"/>
    <property type="project" value="InterPro"/>
</dbReference>
<keyword evidence="5" id="KW-0808">Transferase</keyword>
<evidence type="ECO:0000256" key="6">
    <source>
        <dbReference type="ARBA" id="ARBA00022683"/>
    </source>
</evidence>
<protein>
    <submittedName>
        <fullName evidence="16">PTS system N-acetylglucosamine-specific IIC component</fullName>
    </submittedName>
</protein>
<evidence type="ECO:0000256" key="8">
    <source>
        <dbReference type="ARBA" id="ARBA00022777"/>
    </source>
</evidence>
<dbReference type="AlphaFoldDB" id="A0A285UGM6"/>
<evidence type="ECO:0000256" key="10">
    <source>
        <dbReference type="ARBA" id="ARBA00023136"/>
    </source>
</evidence>
<accession>A0A285UGM6</accession>
<evidence type="ECO:0000256" key="4">
    <source>
        <dbReference type="ARBA" id="ARBA00022597"/>
    </source>
</evidence>
<dbReference type="NCBIfam" id="TIGR01998">
    <property type="entry name" value="PTS-II-BC-nag"/>
    <property type="match status" value="1"/>
</dbReference>
<feature type="transmembrane region" description="Helical" evidence="13">
    <location>
        <begin position="123"/>
        <end position="144"/>
    </location>
</feature>
<gene>
    <name evidence="16" type="ORF">SAMN05878391_1198</name>
</gene>
<feature type="transmembrane region" description="Helical" evidence="13">
    <location>
        <begin position="164"/>
        <end position="184"/>
    </location>
</feature>
<dbReference type="Proteomes" id="UP000219412">
    <property type="component" value="Unassembled WGS sequence"/>
</dbReference>
<evidence type="ECO:0000256" key="11">
    <source>
        <dbReference type="PROSITE-ProRule" id="PRU00421"/>
    </source>
</evidence>
<evidence type="ECO:0000259" key="15">
    <source>
        <dbReference type="PROSITE" id="PS51103"/>
    </source>
</evidence>
<feature type="transmembrane region" description="Helical" evidence="13">
    <location>
        <begin position="365"/>
        <end position="384"/>
    </location>
</feature>
<evidence type="ECO:0000313" key="17">
    <source>
        <dbReference type="Proteomes" id="UP000219412"/>
    </source>
</evidence>
<dbReference type="InterPro" id="IPR003352">
    <property type="entry name" value="PTS_EIIC"/>
</dbReference>
<feature type="transmembrane region" description="Helical" evidence="13">
    <location>
        <begin position="190"/>
        <end position="212"/>
    </location>
</feature>
<feature type="transmembrane region" description="Helical" evidence="13">
    <location>
        <begin position="54"/>
        <end position="78"/>
    </location>
</feature>
<feature type="transmembrane region" description="Helical" evidence="13">
    <location>
        <begin position="308"/>
        <end position="332"/>
    </location>
</feature>
<reference evidence="17" key="1">
    <citation type="submission" date="2017-08" db="EMBL/GenBank/DDBJ databases">
        <authorList>
            <person name="Varghese N."/>
            <person name="Submissions S."/>
        </authorList>
    </citation>
    <scope>NUCLEOTIDE SEQUENCE [LARGE SCALE GENOMIC DNA]</scope>
    <source>
        <strain evidence="17">DSM 23173</strain>
    </source>
</reference>
<dbReference type="GO" id="GO:0015764">
    <property type="term" value="P:N-acetylglucosamine transport"/>
    <property type="evidence" value="ECO:0007669"/>
    <property type="project" value="TreeGrafter"/>
</dbReference>
<keyword evidence="9 13" id="KW-1133">Transmembrane helix</keyword>
<dbReference type="InterPro" id="IPR050429">
    <property type="entry name" value="PTS_Glucose_EIICBA"/>
</dbReference>
<evidence type="ECO:0000259" key="14">
    <source>
        <dbReference type="PROSITE" id="PS51098"/>
    </source>
</evidence>
<evidence type="ECO:0000256" key="5">
    <source>
        <dbReference type="ARBA" id="ARBA00022679"/>
    </source>
</evidence>
<dbReference type="InterPro" id="IPR036878">
    <property type="entry name" value="Glu_permease_IIB"/>
</dbReference>
<dbReference type="CDD" id="cd00212">
    <property type="entry name" value="PTS_IIB_glc"/>
    <property type="match status" value="1"/>
</dbReference>
<feature type="transmembrane region" description="Helical" evidence="13">
    <location>
        <begin position="21"/>
        <end position="42"/>
    </location>
</feature>
<evidence type="ECO:0000313" key="16">
    <source>
        <dbReference type="EMBL" id="SOC40962.1"/>
    </source>
</evidence>
<comment type="subcellular location">
    <subcellularLocation>
        <location evidence="1">Cell membrane</location>
        <topology evidence="1">Multi-pass membrane protein</topology>
    </subcellularLocation>
</comment>
<dbReference type="GO" id="GO:0005886">
    <property type="term" value="C:plasma membrane"/>
    <property type="evidence" value="ECO:0007669"/>
    <property type="project" value="UniProtKB-SubCell"/>
</dbReference>
<dbReference type="PROSITE" id="PS51103">
    <property type="entry name" value="PTS_EIIC_TYPE_1"/>
    <property type="match status" value="1"/>
</dbReference>
<dbReference type="PANTHER" id="PTHR30009">
    <property type="entry name" value="CYTOCHROME C-TYPE SYNTHESIS PROTEIN AND PTS TRANSMEMBRANE COMPONENT"/>
    <property type="match status" value="1"/>
</dbReference>
<organism evidence="16 17">
    <name type="scientific">Salinicoccus kekensis</name>
    <dbReference type="NCBI Taxonomy" id="714307"/>
    <lineage>
        <taxon>Bacteria</taxon>
        <taxon>Bacillati</taxon>
        <taxon>Bacillota</taxon>
        <taxon>Bacilli</taxon>
        <taxon>Bacillales</taxon>
        <taxon>Staphylococcaceae</taxon>
        <taxon>Salinicoccus</taxon>
    </lineage>
</organism>
<dbReference type="Pfam" id="PF02378">
    <property type="entry name" value="PTS_EIIC"/>
    <property type="match status" value="1"/>
</dbReference>
<dbReference type="InterPro" id="IPR013013">
    <property type="entry name" value="PTS_EIIC_1"/>
</dbReference>
<dbReference type="InterPro" id="IPR001996">
    <property type="entry name" value="PTS_IIB_1"/>
</dbReference>